<name>A0A9D1XQW4_9FIRM</name>
<reference evidence="2" key="1">
    <citation type="journal article" date="2021" name="PeerJ">
        <title>Extensive microbial diversity within the chicken gut microbiome revealed by metagenomics and culture.</title>
        <authorList>
            <person name="Gilroy R."/>
            <person name="Ravi A."/>
            <person name="Getino M."/>
            <person name="Pursley I."/>
            <person name="Horton D.L."/>
            <person name="Alikhan N.F."/>
            <person name="Baker D."/>
            <person name="Gharbi K."/>
            <person name="Hall N."/>
            <person name="Watson M."/>
            <person name="Adriaenssens E.M."/>
            <person name="Foster-Nyarko E."/>
            <person name="Jarju S."/>
            <person name="Secka A."/>
            <person name="Antonio M."/>
            <person name="Oren A."/>
            <person name="Chaudhuri R.R."/>
            <person name="La Ragione R."/>
            <person name="Hildebrand F."/>
            <person name="Pallen M.J."/>
        </authorList>
    </citation>
    <scope>NUCLEOTIDE SEQUENCE</scope>
    <source>
        <strain evidence="2">ChiGjej1B1-14440</strain>
    </source>
</reference>
<dbReference type="PROSITE" id="PS51186">
    <property type="entry name" value="GNAT"/>
    <property type="match status" value="1"/>
</dbReference>
<organism evidence="2 3">
    <name type="scientific">Candidatus Erysipelatoclostridium merdavium</name>
    <dbReference type="NCBI Taxonomy" id="2838566"/>
    <lineage>
        <taxon>Bacteria</taxon>
        <taxon>Bacillati</taxon>
        <taxon>Bacillota</taxon>
        <taxon>Erysipelotrichia</taxon>
        <taxon>Erysipelotrichales</taxon>
        <taxon>Erysipelotrichales incertae sedis</taxon>
    </lineage>
</organism>
<dbReference type="SUPFAM" id="SSF55729">
    <property type="entry name" value="Acyl-CoA N-acyltransferases (Nat)"/>
    <property type="match status" value="1"/>
</dbReference>
<dbReference type="PANTHER" id="PTHR43792">
    <property type="entry name" value="GNAT FAMILY, PUTATIVE (AFU_ORTHOLOGUE AFUA_3G00765)-RELATED-RELATED"/>
    <property type="match status" value="1"/>
</dbReference>
<dbReference type="EMBL" id="DXET01000227">
    <property type="protein sequence ID" value="HIX82340.1"/>
    <property type="molecule type" value="Genomic_DNA"/>
</dbReference>
<dbReference type="InterPro" id="IPR051531">
    <property type="entry name" value="N-acetyltransferase"/>
</dbReference>
<evidence type="ECO:0000313" key="2">
    <source>
        <dbReference type="EMBL" id="HIX82340.1"/>
    </source>
</evidence>
<dbReference type="InterPro" id="IPR000182">
    <property type="entry name" value="GNAT_dom"/>
</dbReference>
<dbReference type="Proteomes" id="UP000886724">
    <property type="component" value="Unassembled WGS sequence"/>
</dbReference>
<dbReference type="PANTHER" id="PTHR43792:SF1">
    <property type="entry name" value="N-ACETYLTRANSFERASE DOMAIN-CONTAINING PROTEIN"/>
    <property type="match status" value="1"/>
</dbReference>
<comment type="caution">
    <text evidence="2">The sequence shown here is derived from an EMBL/GenBank/DDBJ whole genome shotgun (WGS) entry which is preliminary data.</text>
</comment>
<accession>A0A9D1XQW4</accession>
<protein>
    <submittedName>
        <fullName evidence="2">GNAT family N-acetyltransferase</fullName>
    </submittedName>
</protein>
<dbReference type="Pfam" id="PF13302">
    <property type="entry name" value="Acetyltransf_3"/>
    <property type="match status" value="1"/>
</dbReference>
<feature type="domain" description="N-acetyltransferase" evidence="1">
    <location>
        <begin position="9"/>
        <end position="164"/>
    </location>
</feature>
<dbReference type="Gene3D" id="3.40.630.30">
    <property type="match status" value="1"/>
</dbReference>
<evidence type="ECO:0000313" key="3">
    <source>
        <dbReference type="Proteomes" id="UP000886724"/>
    </source>
</evidence>
<evidence type="ECO:0000259" key="1">
    <source>
        <dbReference type="PROSITE" id="PS51186"/>
    </source>
</evidence>
<dbReference type="AlphaFoldDB" id="A0A9D1XQW4"/>
<proteinExistence type="predicted"/>
<reference evidence="2" key="2">
    <citation type="submission" date="2021-04" db="EMBL/GenBank/DDBJ databases">
        <authorList>
            <person name="Gilroy R."/>
        </authorList>
    </citation>
    <scope>NUCLEOTIDE SEQUENCE</scope>
    <source>
        <strain evidence="2">ChiGjej1B1-14440</strain>
    </source>
</reference>
<sequence length="164" mass="19842">MEAVETQRLLIRELQLDDAKRMSEYRNKKEVAFYQSWWRYPYKKAVKRIEYCLEHPFNGDIGSYQLAIILKETNEMIGDFYLDVMDSSCVTIGYTFDSLYWDHGYATETLKKILQILKDEYHFQFVFAHVYDDNYRSIRLLKRFDFKQYDSSRILGDISFKLEL</sequence>
<dbReference type="GO" id="GO:0016747">
    <property type="term" value="F:acyltransferase activity, transferring groups other than amino-acyl groups"/>
    <property type="evidence" value="ECO:0007669"/>
    <property type="project" value="InterPro"/>
</dbReference>
<gene>
    <name evidence="2" type="ORF">H9980_10290</name>
</gene>
<dbReference type="InterPro" id="IPR016181">
    <property type="entry name" value="Acyl_CoA_acyltransferase"/>
</dbReference>